<accession>A0A1A8XM66</accession>
<evidence type="ECO:0000313" key="1">
    <source>
        <dbReference type="EMBL" id="SBT05507.1"/>
    </source>
</evidence>
<name>A0A1A8XM66_9PROT</name>
<sequence>MTNTTLDEGLAHQSGIRTILQWLDEPLAPQPVDEILALQANLKALHTAEATVQQRTRALDSLYQRSTAAIDRLIPMLIDVGLPVPAKTRRIVRKVLELLQMLADDTLAMHDEAADRPATGDARLAPELGLWRSLNALAQELMINHLTASTARPGAWQQLHQIYATARRRQLNAAIPKGMSSSLQKVYHAAILLGCAQPASLASREVIFLAAYFQHFADRLEPISAAAAVTPGTFWIDPARDIPAVSCLRKLAPPMVSLDAFSCVRFTLLLKTQIAKLEAGTPPEQMKLPAFAGTPAGLGVLRRLASRWSDAGKRRFQRRRQNQRTVLTTGIDSLWQLCQTGEAEGLELSTWMITNQSPDGYSVMHVAGKTGRLSVGDVAAVRTGSDQNWQVCIVRWAVSENPEHLELGLQILAPTAVPAILARHSDAQRTEHLRVLILPQIPMLRPSQLLVVASGALPKAHQKLVLVIEKGNLAVREVRSTHIDEQTGSVEILSIEPDENPF</sequence>
<keyword evidence="2" id="KW-1185">Reference proteome</keyword>
<dbReference type="STRING" id="1860102.ACCAA_220018"/>
<evidence type="ECO:0000313" key="2">
    <source>
        <dbReference type="Proteomes" id="UP000199169"/>
    </source>
</evidence>
<organism evidence="1 2">
    <name type="scientific">Candidatus Accumulibacter aalborgensis</name>
    <dbReference type="NCBI Taxonomy" id="1860102"/>
    <lineage>
        <taxon>Bacteria</taxon>
        <taxon>Pseudomonadati</taxon>
        <taxon>Pseudomonadota</taxon>
        <taxon>Betaproteobacteria</taxon>
        <taxon>Candidatus Accumulibacter</taxon>
    </lineage>
</organism>
<proteinExistence type="predicted"/>
<gene>
    <name evidence="1" type="ORF">ACCAA_220018</name>
</gene>
<dbReference type="AlphaFoldDB" id="A0A1A8XM66"/>
<reference evidence="2" key="1">
    <citation type="submission" date="2016-06" db="EMBL/GenBank/DDBJ databases">
        <authorList>
            <person name="McIlroy S.J."/>
            <person name="Karst S.M."/>
            <person name="Albertsen M."/>
        </authorList>
    </citation>
    <scope>NUCLEOTIDE SEQUENCE [LARGE SCALE GENOMIC DNA]</scope>
</reference>
<protein>
    <recommendedName>
        <fullName evidence="3">Molecular chaperone</fullName>
    </recommendedName>
</protein>
<dbReference type="RefSeq" id="WP_186406607.1">
    <property type="nucleotide sequence ID" value="NZ_FLQX01000097.1"/>
</dbReference>
<dbReference type="EMBL" id="FLQX01000097">
    <property type="protein sequence ID" value="SBT05507.1"/>
    <property type="molecule type" value="Genomic_DNA"/>
</dbReference>
<dbReference type="Proteomes" id="UP000199169">
    <property type="component" value="Unassembled WGS sequence"/>
</dbReference>
<evidence type="ECO:0008006" key="3">
    <source>
        <dbReference type="Google" id="ProtNLM"/>
    </source>
</evidence>